<dbReference type="GO" id="GO:0043161">
    <property type="term" value="P:proteasome-mediated ubiquitin-dependent protein catabolic process"/>
    <property type="evidence" value="ECO:0007669"/>
    <property type="project" value="TreeGrafter"/>
</dbReference>
<sequence>MATVEEATLPLDYKIDVLRKRYLLQLNDNGADSNVLEYDIESLLTKHDAAALYSNVCKALGRPENAARAQGLAAAAAAKLEELDRAIAEAEEQEGETEVRAALVAKAQYLADTGDAEAAAKAFEAAEAKTAGAGPKLDLALAEAGGDWERRNRLKLYEAVAAMGCRKFSAAADLLLDCLPTFSATELMSFEQCVCYAVISSPEVLSVIDSLPHVREFASALYESRYADFFRAFAGLLESLRTDCFLHAHSRYFQREVRVKVYSQFLESYKSVTLNSMAAAFGVSADFIDAEVAEFIVQGRVAAHIDRVAGVVQTARPDAKNGLYQQTIKQGDLLLARMQNLSRIIDLD</sequence>
<protein>
    <recommendedName>
        <fullName evidence="3">PCI domain-containing protein</fullName>
    </recommendedName>
</protein>
<dbReference type="GO" id="GO:0000502">
    <property type="term" value="C:proteasome complex"/>
    <property type="evidence" value="ECO:0007669"/>
    <property type="project" value="UniProtKB-KW"/>
</dbReference>
<dbReference type="Pfam" id="PF21154">
    <property type="entry name" value="RPN7_PSMD6_C"/>
    <property type="match status" value="1"/>
</dbReference>
<dbReference type="Gene3D" id="1.25.40.570">
    <property type="match status" value="1"/>
</dbReference>
<organism evidence="4 5">
    <name type="scientific">Prototheca wickerhamii</name>
    <dbReference type="NCBI Taxonomy" id="3111"/>
    <lineage>
        <taxon>Eukaryota</taxon>
        <taxon>Viridiplantae</taxon>
        <taxon>Chlorophyta</taxon>
        <taxon>core chlorophytes</taxon>
        <taxon>Trebouxiophyceae</taxon>
        <taxon>Chlorellales</taxon>
        <taxon>Chlorellaceae</taxon>
        <taxon>Prototheca</taxon>
    </lineage>
</organism>
<dbReference type="InterPro" id="IPR019585">
    <property type="entry name" value="Rpn7/CSN1"/>
</dbReference>
<proteinExistence type="predicted"/>
<dbReference type="PROSITE" id="PS50250">
    <property type="entry name" value="PCI"/>
    <property type="match status" value="1"/>
</dbReference>
<dbReference type="Proteomes" id="UP001255856">
    <property type="component" value="Unassembled WGS sequence"/>
</dbReference>
<reference evidence="4" key="1">
    <citation type="submission" date="2021-01" db="EMBL/GenBank/DDBJ databases">
        <authorList>
            <person name="Eckstrom K.M.E."/>
        </authorList>
    </citation>
    <scope>NUCLEOTIDE SEQUENCE</scope>
    <source>
        <strain evidence="4">UVCC 0001</strain>
    </source>
</reference>
<dbReference type="InterPro" id="IPR045135">
    <property type="entry name" value="Rpn7_N"/>
</dbReference>
<feature type="coiled-coil region" evidence="2">
    <location>
        <begin position="73"/>
        <end position="100"/>
    </location>
</feature>
<evidence type="ECO:0000256" key="1">
    <source>
        <dbReference type="ARBA" id="ARBA00022942"/>
    </source>
</evidence>
<keyword evidence="1" id="KW-0647">Proteasome</keyword>
<evidence type="ECO:0000313" key="4">
    <source>
        <dbReference type="EMBL" id="KAK2079917.1"/>
    </source>
</evidence>
<dbReference type="PANTHER" id="PTHR14145:SF1">
    <property type="entry name" value="26S PROTEASOME NON-ATPASE REGULATORY SUBUNIT 6"/>
    <property type="match status" value="1"/>
</dbReference>
<dbReference type="AlphaFoldDB" id="A0AAD9IP87"/>
<keyword evidence="5" id="KW-1185">Reference proteome</keyword>
<dbReference type="Pfam" id="PF10602">
    <property type="entry name" value="RPN7"/>
    <property type="match status" value="1"/>
</dbReference>
<dbReference type="InterPro" id="IPR036390">
    <property type="entry name" value="WH_DNA-bd_sf"/>
</dbReference>
<dbReference type="SMART" id="SM00088">
    <property type="entry name" value="PINT"/>
    <property type="match status" value="1"/>
</dbReference>
<dbReference type="InterPro" id="IPR049549">
    <property type="entry name" value="RPN7_PSMD6_C"/>
</dbReference>
<dbReference type="EMBL" id="JASFZW010000002">
    <property type="protein sequence ID" value="KAK2079917.1"/>
    <property type="molecule type" value="Genomic_DNA"/>
</dbReference>
<dbReference type="SUPFAM" id="SSF46785">
    <property type="entry name" value="Winged helix' DNA-binding domain"/>
    <property type="match status" value="1"/>
</dbReference>
<feature type="domain" description="PCI" evidence="3">
    <location>
        <begin position="152"/>
        <end position="319"/>
    </location>
</feature>
<dbReference type="InterPro" id="IPR000717">
    <property type="entry name" value="PCI_dom"/>
</dbReference>
<comment type="caution">
    <text evidence="4">The sequence shown here is derived from an EMBL/GenBank/DDBJ whole genome shotgun (WGS) entry which is preliminary data.</text>
</comment>
<evidence type="ECO:0000256" key="2">
    <source>
        <dbReference type="SAM" id="Coils"/>
    </source>
</evidence>
<dbReference type="PANTHER" id="PTHR14145">
    <property type="entry name" value="26S PROTESOME SUBUNIT 6"/>
    <property type="match status" value="1"/>
</dbReference>
<keyword evidence="2" id="KW-0175">Coiled coil</keyword>
<gene>
    <name evidence="4" type="ORF">QBZ16_002312</name>
</gene>
<name>A0AAD9IP87_PROWI</name>
<accession>A0AAD9IP87</accession>
<evidence type="ECO:0000259" key="3">
    <source>
        <dbReference type="PROSITE" id="PS50250"/>
    </source>
</evidence>
<evidence type="ECO:0000313" key="5">
    <source>
        <dbReference type="Proteomes" id="UP001255856"/>
    </source>
</evidence>
<dbReference type="Pfam" id="PF01399">
    <property type="entry name" value="PCI"/>
    <property type="match status" value="1"/>
</dbReference>